<sequence length="66" mass="7542">MDTSHDPAEYSIVQLLGMKNPEEVLERWRNDTSANKMPFNHTSSTQEMFLSSYIIGHKMREAGGKV</sequence>
<reference evidence="1 2" key="1">
    <citation type="submission" date="2018-11" db="EMBL/GenBank/DDBJ databases">
        <authorList>
            <consortium name="Pathogen Informatics"/>
        </authorList>
    </citation>
    <scope>NUCLEOTIDE SEQUENCE [LARGE SCALE GENOMIC DNA]</scope>
</reference>
<accession>A0A3P7LSA9</accession>
<gene>
    <name evidence="1" type="ORF">SVUK_LOCUS16990</name>
</gene>
<dbReference type="Proteomes" id="UP000270094">
    <property type="component" value="Unassembled WGS sequence"/>
</dbReference>
<evidence type="ECO:0000313" key="1">
    <source>
        <dbReference type="EMBL" id="VDM81992.1"/>
    </source>
</evidence>
<name>A0A3P7LSA9_STRVU</name>
<keyword evidence="2" id="KW-1185">Reference proteome</keyword>
<dbReference type="AlphaFoldDB" id="A0A3P7LSA9"/>
<evidence type="ECO:0000313" key="2">
    <source>
        <dbReference type="Proteomes" id="UP000270094"/>
    </source>
</evidence>
<organism evidence="1 2">
    <name type="scientific">Strongylus vulgaris</name>
    <name type="common">Blood worm</name>
    <dbReference type="NCBI Taxonomy" id="40348"/>
    <lineage>
        <taxon>Eukaryota</taxon>
        <taxon>Metazoa</taxon>
        <taxon>Ecdysozoa</taxon>
        <taxon>Nematoda</taxon>
        <taxon>Chromadorea</taxon>
        <taxon>Rhabditida</taxon>
        <taxon>Rhabditina</taxon>
        <taxon>Rhabditomorpha</taxon>
        <taxon>Strongyloidea</taxon>
        <taxon>Strongylidae</taxon>
        <taxon>Strongylus</taxon>
    </lineage>
</organism>
<protein>
    <submittedName>
        <fullName evidence="1">Uncharacterized protein</fullName>
    </submittedName>
</protein>
<dbReference type="EMBL" id="UYYB01115499">
    <property type="protein sequence ID" value="VDM81992.1"/>
    <property type="molecule type" value="Genomic_DNA"/>
</dbReference>
<proteinExistence type="predicted"/>